<organism evidence="2 3">
    <name type="scientific">Azospirillum argentinense</name>
    <dbReference type="NCBI Taxonomy" id="2970906"/>
    <lineage>
        <taxon>Bacteria</taxon>
        <taxon>Pseudomonadati</taxon>
        <taxon>Pseudomonadota</taxon>
        <taxon>Alphaproteobacteria</taxon>
        <taxon>Rhodospirillales</taxon>
        <taxon>Azospirillaceae</taxon>
        <taxon>Azospirillum</taxon>
    </lineage>
</organism>
<dbReference type="KEGG" id="aare:D3093_32775"/>
<feature type="compositionally biased region" description="Basic and acidic residues" evidence="1">
    <location>
        <begin position="1"/>
        <end position="13"/>
    </location>
</feature>
<sequence>MPVAPGRDRDRRCPPPTPRGRSTRSSRSSPRTPTMFLSTCPSTRPRSGMTDAHGHLGTSARDVIGLSPEERIARMQSRRFTEYPRCRMVLDLLSDQVNQPSGVVKPNLLVWGESGQGKSTIMKKHLRDHPAVFDKQTGVRRAAVVGLEMPPMCDVKWFYIKLLSAIDAPVSESRSSLPVMADRVVALYRLMGVRQILVDEAHNMLMGSVRQQRMMLAVIRNLSNELGIPLVLFGIQDAREALMHDRQLTRRFRFIELPMWGAGAEFQALVGSILRSLPLRRPSPLTARALKTLLTRSDGGTAKLFETFIDLGIDAIRSGEERITPEMIKDYVSLPVLA</sequence>
<protein>
    <submittedName>
        <fullName evidence="2">NTP-binding protein</fullName>
    </submittedName>
</protein>
<geneLocation type="plasmid" evidence="2 3">
    <name>p5</name>
</geneLocation>
<dbReference type="AlphaFoldDB" id="A0A4D8PPT8"/>
<evidence type="ECO:0000313" key="3">
    <source>
        <dbReference type="Proteomes" id="UP000298595"/>
    </source>
</evidence>
<dbReference type="Gene3D" id="3.40.50.300">
    <property type="entry name" value="P-loop containing nucleotide triphosphate hydrolases"/>
    <property type="match status" value="1"/>
</dbReference>
<evidence type="ECO:0000313" key="2">
    <source>
        <dbReference type="EMBL" id="QCO00043.1"/>
    </source>
</evidence>
<feature type="compositionally biased region" description="Low complexity" evidence="1">
    <location>
        <begin position="19"/>
        <end position="34"/>
    </location>
</feature>
<name>A0A4D8PPT8_9PROT</name>
<reference evidence="2 3" key="1">
    <citation type="submission" date="2018-09" db="EMBL/GenBank/DDBJ databases">
        <title>Whole genome based analysis of evolution and adaptive divergence in Indian and Brazilian strains of Azospirillum brasilense.</title>
        <authorList>
            <person name="Singh C."/>
            <person name="Tripathi A.K."/>
        </authorList>
    </citation>
    <scope>NUCLEOTIDE SEQUENCE [LARGE SCALE GENOMIC DNA]</scope>
    <source>
        <strain evidence="2 3">MTCC4035</strain>
        <plasmid evidence="2 3">p5</plasmid>
    </source>
</reference>
<dbReference type="SUPFAM" id="SSF52540">
    <property type="entry name" value="P-loop containing nucleoside triphosphate hydrolases"/>
    <property type="match status" value="1"/>
</dbReference>
<accession>A0A4D8PPT8</accession>
<feature type="region of interest" description="Disordered" evidence="1">
    <location>
        <begin position="1"/>
        <end position="56"/>
    </location>
</feature>
<dbReference type="EMBL" id="CP032326">
    <property type="protein sequence ID" value="QCO00043.1"/>
    <property type="molecule type" value="Genomic_DNA"/>
</dbReference>
<feature type="compositionally biased region" description="Polar residues" evidence="1">
    <location>
        <begin position="35"/>
        <end position="45"/>
    </location>
</feature>
<keyword evidence="2" id="KW-0614">Plasmid</keyword>
<proteinExistence type="predicted"/>
<gene>
    <name evidence="2" type="ORF">D3093_32775</name>
</gene>
<dbReference type="Proteomes" id="UP000298595">
    <property type="component" value="Plasmid p5"/>
</dbReference>
<dbReference type="InterPro" id="IPR008868">
    <property type="entry name" value="TniB"/>
</dbReference>
<dbReference type="InterPro" id="IPR027417">
    <property type="entry name" value="P-loop_NTPase"/>
</dbReference>
<dbReference type="Pfam" id="PF05621">
    <property type="entry name" value="TniB"/>
    <property type="match status" value="1"/>
</dbReference>
<evidence type="ECO:0000256" key="1">
    <source>
        <dbReference type="SAM" id="MobiDB-lite"/>
    </source>
</evidence>